<dbReference type="Proteomes" id="UP000663852">
    <property type="component" value="Unassembled WGS sequence"/>
</dbReference>
<dbReference type="InterPro" id="IPR001810">
    <property type="entry name" value="F-box_dom"/>
</dbReference>
<sequence>MTQLARLPTELFHELFQYLWANEILHSFSNLSDQMNSILESYSSYRINFQSTRYSIFQRICEQIQPEQVISLILSDKNDTPHLTKIFLSYFHIQQFTNLRLLSLIQVEHDSLCKILPELSKLKRLHSLSFDNSSGKGKFVDFTDTNTKIYSLLPKSSSETILQLKYLCTTYSDALTSMNFPNLLQLRLNCHSLHPLNAILQQAPQLKSLTLFLDVFRDLYAFQPCYSLRKLILIVKHAHMSIDLIGQFLEKFSNVTHFELKNIFGFAHRSLIDGFQWERIAQSFSIFNFKFHMKDTLTERNLDSFRTRFWIEEKHWFVVCQHNYLFTVSLSDFGLPYIGLTCMKSLYSTIPNNAILYHPKYLIFHRRPSNTQFCFTTIQNLQPIWLGSVQLLSSIIDLNQIQYLTIIPPVFSLFKNISSHMPKLHTLRFEGNQVDIDVPEQSSLSGLQLKQIHTLQFHIAKDSKKSIYDLQMISYSFPLVEHISTWPVKSRSDIIYIIGLFKQLSSISFVIHQSIDKIKRYSEFDSQLILNDIEKYLHCSAMCRIDFISENDRTPDLLHFWLCERVR</sequence>
<evidence type="ECO:0000313" key="2">
    <source>
        <dbReference type="EMBL" id="CAF1527577.1"/>
    </source>
</evidence>
<dbReference type="OrthoDB" id="9999981at2759"/>
<dbReference type="AlphaFoldDB" id="A0A815V555"/>
<evidence type="ECO:0000313" key="4">
    <source>
        <dbReference type="Proteomes" id="UP000663828"/>
    </source>
</evidence>
<feature type="domain" description="F-box" evidence="1">
    <location>
        <begin position="1"/>
        <end position="48"/>
    </location>
</feature>
<dbReference type="SUPFAM" id="SSF52047">
    <property type="entry name" value="RNI-like"/>
    <property type="match status" value="1"/>
</dbReference>
<dbReference type="PROSITE" id="PS50181">
    <property type="entry name" value="FBOX"/>
    <property type="match status" value="1"/>
</dbReference>
<dbReference type="EMBL" id="CAJNOJ010000838">
    <property type="protein sequence ID" value="CAF1527577.1"/>
    <property type="molecule type" value="Genomic_DNA"/>
</dbReference>
<protein>
    <recommendedName>
        <fullName evidence="1">F-box domain-containing protein</fullName>
    </recommendedName>
</protein>
<evidence type="ECO:0000259" key="1">
    <source>
        <dbReference type="PROSITE" id="PS50181"/>
    </source>
</evidence>
<dbReference type="EMBL" id="CAJNOR010005852">
    <property type="protein sequence ID" value="CAF1577911.1"/>
    <property type="molecule type" value="Genomic_DNA"/>
</dbReference>
<organism evidence="2 5">
    <name type="scientific">Adineta ricciae</name>
    <name type="common">Rotifer</name>
    <dbReference type="NCBI Taxonomy" id="249248"/>
    <lineage>
        <taxon>Eukaryota</taxon>
        <taxon>Metazoa</taxon>
        <taxon>Spiralia</taxon>
        <taxon>Gnathifera</taxon>
        <taxon>Rotifera</taxon>
        <taxon>Eurotatoria</taxon>
        <taxon>Bdelloidea</taxon>
        <taxon>Adinetida</taxon>
        <taxon>Adinetidae</taxon>
        <taxon>Adineta</taxon>
    </lineage>
</organism>
<name>A0A815V555_ADIRI</name>
<dbReference type="Proteomes" id="UP000663828">
    <property type="component" value="Unassembled WGS sequence"/>
</dbReference>
<proteinExistence type="predicted"/>
<evidence type="ECO:0000313" key="5">
    <source>
        <dbReference type="Proteomes" id="UP000663852"/>
    </source>
</evidence>
<reference evidence="2" key="1">
    <citation type="submission" date="2021-02" db="EMBL/GenBank/DDBJ databases">
        <authorList>
            <person name="Nowell W R."/>
        </authorList>
    </citation>
    <scope>NUCLEOTIDE SEQUENCE</scope>
</reference>
<keyword evidence="4" id="KW-1185">Reference proteome</keyword>
<comment type="caution">
    <text evidence="2">The sequence shown here is derived from an EMBL/GenBank/DDBJ whole genome shotgun (WGS) entry which is preliminary data.</text>
</comment>
<evidence type="ECO:0000313" key="3">
    <source>
        <dbReference type="EMBL" id="CAF1577911.1"/>
    </source>
</evidence>
<accession>A0A815V555</accession>
<gene>
    <name evidence="2" type="ORF">EDS130_LOCUS44319</name>
    <name evidence="3" type="ORF">XAT740_LOCUS45172</name>
</gene>